<sequence length="216" mass="22574">MKARTALGVITAGGVAAVVAIATVPAWAAPMGPGPETGTGAREGHGGHGGHGTRARDGSCLTAAGVVDPSGTLTEAQRSALAANAQEEKLAHDLYAEFANLFETPVFDRIAASETGHLSAVRTLLTRYGVPDPTADREPGRFADPVVQARYDELLVRGRAGEQAALEVGRTVETEDIELLDASLGGLTAPDVQRVYSHLLHASQHHLAAFGRWLTR</sequence>
<keyword evidence="5" id="KW-1185">Reference proteome</keyword>
<evidence type="ECO:0000256" key="1">
    <source>
        <dbReference type="SAM" id="MobiDB-lite"/>
    </source>
</evidence>
<feature type="compositionally biased region" description="Low complexity" evidence="1">
    <location>
        <begin position="29"/>
        <end position="40"/>
    </location>
</feature>
<evidence type="ECO:0000313" key="4">
    <source>
        <dbReference type="EMBL" id="MDR6594451.1"/>
    </source>
</evidence>
<evidence type="ECO:0000259" key="3">
    <source>
        <dbReference type="Pfam" id="PF09968"/>
    </source>
</evidence>
<reference evidence="4 5" key="1">
    <citation type="submission" date="2023-07" db="EMBL/GenBank/DDBJ databases">
        <title>Sequencing the genomes of 1000 actinobacteria strains.</title>
        <authorList>
            <person name="Klenk H.-P."/>
        </authorList>
    </citation>
    <scope>NUCLEOTIDE SEQUENCE [LARGE SCALE GENOMIC DNA]</scope>
    <source>
        <strain evidence="4 5">DSM 43749</strain>
    </source>
</reference>
<name>A0ABU1PUY9_9PSEU</name>
<proteinExistence type="predicted"/>
<dbReference type="SUPFAM" id="SSF47240">
    <property type="entry name" value="Ferritin-like"/>
    <property type="match status" value="1"/>
</dbReference>
<feature type="region of interest" description="Disordered" evidence="1">
    <location>
        <begin position="29"/>
        <end position="55"/>
    </location>
</feature>
<feature type="chain" id="PRO_5047022005" description="DUF2202 domain-containing protein" evidence="2">
    <location>
        <begin position="29"/>
        <end position="216"/>
    </location>
</feature>
<dbReference type="CDD" id="cd01048">
    <property type="entry name" value="Ferritin_like_AB2"/>
    <property type="match status" value="1"/>
</dbReference>
<accession>A0ABU1PUY9</accession>
<dbReference type="RefSeq" id="WP_310307453.1">
    <property type="nucleotide sequence ID" value="NZ_BAAAXB010000001.1"/>
</dbReference>
<comment type="caution">
    <text evidence="4">The sequence shown here is derived from an EMBL/GenBank/DDBJ whole genome shotgun (WGS) entry which is preliminary data.</text>
</comment>
<dbReference type="InterPro" id="IPR019243">
    <property type="entry name" value="DUF2202"/>
</dbReference>
<dbReference type="EMBL" id="JAVDSG010000001">
    <property type="protein sequence ID" value="MDR6594451.1"/>
    <property type="molecule type" value="Genomic_DNA"/>
</dbReference>
<evidence type="ECO:0000313" key="5">
    <source>
        <dbReference type="Proteomes" id="UP001268819"/>
    </source>
</evidence>
<feature type="signal peptide" evidence="2">
    <location>
        <begin position="1"/>
        <end position="28"/>
    </location>
</feature>
<feature type="domain" description="DUF2202" evidence="3">
    <location>
        <begin position="86"/>
        <end position="213"/>
    </location>
</feature>
<dbReference type="InterPro" id="IPR012347">
    <property type="entry name" value="Ferritin-like"/>
</dbReference>
<dbReference type="Proteomes" id="UP001268819">
    <property type="component" value="Unassembled WGS sequence"/>
</dbReference>
<keyword evidence="2" id="KW-0732">Signal</keyword>
<organism evidence="4 5">
    <name type="scientific">Saccharothrix longispora</name>
    <dbReference type="NCBI Taxonomy" id="33920"/>
    <lineage>
        <taxon>Bacteria</taxon>
        <taxon>Bacillati</taxon>
        <taxon>Actinomycetota</taxon>
        <taxon>Actinomycetes</taxon>
        <taxon>Pseudonocardiales</taxon>
        <taxon>Pseudonocardiaceae</taxon>
        <taxon>Saccharothrix</taxon>
    </lineage>
</organism>
<dbReference type="Gene3D" id="1.20.1260.10">
    <property type="match status" value="1"/>
</dbReference>
<dbReference type="Pfam" id="PF09968">
    <property type="entry name" value="DUF2202"/>
    <property type="match status" value="1"/>
</dbReference>
<evidence type="ECO:0000256" key="2">
    <source>
        <dbReference type="SAM" id="SignalP"/>
    </source>
</evidence>
<dbReference type="InterPro" id="IPR009078">
    <property type="entry name" value="Ferritin-like_SF"/>
</dbReference>
<protein>
    <recommendedName>
        <fullName evidence="3">DUF2202 domain-containing protein</fullName>
    </recommendedName>
</protein>
<gene>
    <name evidence="4" type="ORF">J2S66_002835</name>
</gene>